<evidence type="ECO:0000256" key="6">
    <source>
        <dbReference type="SAM" id="MobiDB-lite"/>
    </source>
</evidence>
<name>A0ABR4PIN1_9HELO</name>
<feature type="region of interest" description="Disordered" evidence="6">
    <location>
        <begin position="212"/>
        <end position="236"/>
    </location>
</feature>
<dbReference type="EMBL" id="JBFCZG010000004">
    <property type="protein sequence ID" value="KAL3423149.1"/>
    <property type="molecule type" value="Genomic_DNA"/>
</dbReference>
<keyword evidence="5 7" id="KW-0472">Membrane</keyword>
<dbReference type="InterPro" id="IPR000109">
    <property type="entry name" value="POT_fam"/>
</dbReference>
<gene>
    <name evidence="8" type="ORF">PVAG01_04896</name>
</gene>
<reference evidence="8 9" key="1">
    <citation type="submission" date="2024-06" db="EMBL/GenBank/DDBJ databases">
        <title>Complete genome of Phlyctema vagabunda strain 19-DSS-EL-015.</title>
        <authorList>
            <person name="Fiorenzani C."/>
        </authorList>
    </citation>
    <scope>NUCLEOTIDE SEQUENCE [LARGE SCALE GENOMIC DNA]</scope>
    <source>
        <strain evidence="8 9">19-DSS-EL-015</strain>
    </source>
</reference>
<protein>
    <submittedName>
        <fullName evidence="8">Peptide transporter Ptr2 (POT family protein)</fullName>
    </submittedName>
</protein>
<organism evidence="8 9">
    <name type="scientific">Phlyctema vagabunda</name>
    <dbReference type="NCBI Taxonomy" id="108571"/>
    <lineage>
        <taxon>Eukaryota</taxon>
        <taxon>Fungi</taxon>
        <taxon>Dikarya</taxon>
        <taxon>Ascomycota</taxon>
        <taxon>Pezizomycotina</taxon>
        <taxon>Leotiomycetes</taxon>
        <taxon>Helotiales</taxon>
        <taxon>Dermateaceae</taxon>
        <taxon>Phlyctema</taxon>
    </lineage>
</organism>
<evidence type="ECO:0000256" key="4">
    <source>
        <dbReference type="ARBA" id="ARBA00022989"/>
    </source>
</evidence>
<dbReference type="Gene3D" id="1.20.1250.20">
    <property type="entry name" value="MFS general substrate transporter like domains"/>
    <property type="match status" value="1"/>
</dbReference>
<keyword evidence="4 7" id="KW-1133">Transmembrane helix</keyword>
<dbReference type="Proteomes" id="UP001629113">
    <property type="component" value="Unassembled WGS sequence"/>
</dbReference>
<dbReference type="InterPro" id="IPR036259">
    <property type="entry name" value="MFS_trans_sf"/>
</dbReference>
<accession>A0ABR4PIN1</accession>
<dbReference type="PANTHER" id="PTHR11654">
    <property type="entry name" value="OLIGOPEPTIDE TRANSPORTER-RELATED"/>
    <property type="match status" value="1"/>
</dbReference>
<evidence type="ECO:0000256" key="3">
    <source>
        <dbReference type="ARBA" id="ARBA00022692"/>
    </source>
</evidence>
<evidence type="ECO:0000313" key="8">
    <source>
        <dbReference type="EMBL" id="KAL3423149.1"/>
    </source>
</evidence>
<comment type="subcellular location">
    <subcellularLocation>
        <location evidence="1">Membrane</location>
        <topology evidence="1">Multi-pass membrane protein</topology>
    </subcellularLocation>
</comment>
<feature type="transmembrane region" description="Helical" evidence="7">
    <location>
        <begin position="146"/>
        <end position="165"/>
    </location>
</feature>
<feature type="transmembrane region" description="Helical" evidence="7">
    <location>
        <begin position="171"/>
        <end position="192"/>
    </location>
</feature>
<evidence type="ECO:0000256" key="1">
    <source>
        <dbReference type="ARBA" id="ARBA00004141"/>
    </source>
</evidence>
<keyword evidence="9" id="KW-1185">Reference proteome</keyword>
<sequence>MTGNLVSQAGTMTLGKVPNDIVSKLNPIFIIIVIPLMDFIIYPAIRKAGINLTPIKKITCGFILSALSMVSATVTQYYIYKLSPCGDHINASVKAGRTDCAAPITVWIQVFPYGLIGMSEVMASITKLEYAYTKAPKNMRSTVQAIALLTSAISSALGQALTSLSEDPLLVWNYGSVAVIAFLGGIGFWLTFRKADKDEDKLNLLKASKFGGRRDNDEESLSVESLNHTGKEKTAL</sequence>
<feature type="transmembrane region" description="Helical" evidence="7">
    <location>
        <begin position="25"/>
        <end position="45"/>
    </location>
</feature>
<evidence type="ECO:0000313" key="9">
    <source>
        <dbReference type="Proteomes" id="UP001629113"/>
    </source>
</evidence>
<keyword evidence="3 7" id="KW-0812">Transmembrane</keyword>
<comment type="caution">
    <text evidence="8">The sequence shown here is derived from an EMBL/GenBank/DDBJ whole genome shotgun (WGS) entry which is preliminary data.</text>
</comment>
<comment type="similarity">
    <text evidence="2">Belongs to the major facilitator superfamily. Proton-dependent oligopeptide transporter (POT/PTR) (TC 2.A.17) family.</text>
</comment>
<proteinExistence type="inferred from homology"/>
<feature type="transmembrane region" description="Helical" evidence="7">
    <location>
        <begin position="104"/>
        <end position="125"/>
    </location>
</feature>
<evidence type="ECO:0000256" key="7">
    <source>
        <dbReference type="SAM" id="Phobius"/>
    </source>
</evidence>
<feature type="transmembrane region" description="Helical" evidence="7">
    <location>
        <begin position="57"/>
        <end position="79"/>
    </location>
</feature>
<dbReference type="SUPFAM" id="SSF103473">
    <property type="entry name" value="MFS general substrate transporter"/>
    <property type="match status" value="1"/>
</dbReference>
<evidence type="ECO:0000256" key="5">
    <source>
        <dbReference type="ARBA" id="ARBA00023136"/>
    </source>
</evidence>
<evidence type="ECO:0000256" key="2">
    <source>
        <dbReference type="ARBA" id="ARBA00005982"/>
    </source>
</evidence>
<dbReference type="Pfam" id="PF00854">
    <property type="entry name" value="PTR2"/>
    <property type="match status" value="1"/>
</dbReference>